<dbReference type="STRING" id="574087.Acear_1244"/>
<proteinExistence type="predicted"/>
<dbReference type="GO" id="GO:0016020">
    <property type="term" value="C:membrane"/>
    <property type="evidence" value="ECO:0007669"/>
    <property type="project" value="TreeGrafter"/>
</dbReference>
<dbReference type="OrthoDB" id="9801479at2"/>
<dbReference type="AlphaFoldDB" id="D9QQH0"/>
<evidence type="ECO:0000313" key="3">
    <source>
        <dbReference type="Proteomes" id="UP000001661"/>
    </source>
</evidence>
<dbReference type="PANTHER" id="PTHR30546:SF23">
    <property type="entry name" value="FLAVOPROTEIN-LIKE PROTEIN YCP4-RELATED"/>
    <property type="match status" value="1"/>
</dbReference>
<dbReference type="GO" id="GO:0003955">
    <property type="term" value="F:NAD(P)H dehydrogenase (quinone) activity"/>
    <property type="evidence" value="ECO:0007669"/>
    <property type="project" value="TreeGrafter"/>
</dbReference>
<dbReference type="GO" id="GO:0009055">
    <property type="term" value="F:electron transfer activity"/>
    <property type="evidence" value="ECO:0007669"/>
    <property type="project" value="InterPro"/>
</dbReference>
<dbReference type="Proteomes" id="UP000001661">
    <property type="component" value="Chromosome"/>
</dbReference>
<keyword evidence="3" id="KW-1185">Reference proteome</keyword>
<dbReference type="InterPro" id="IPR001226">
    <property type="entry name" value="Flavodoxin_CS"/>
</dbReference>
<dbReference type="eggNOG" id="COG0655">
    <property type="taxonomic scope" value="Bacteria"/>
</dbReference>
<dbReference type="HOGENOM" id="CLU_051402_2_0_9"/>
<dbReference type="GO" id="GO:0010181">
    <property type="term" value="F:FMN binding"/>
    <property type="evidence" value="ECO:0007669"/>
    <property type="project" value="InterPro"/>
</dbReference>
<dbReference type="SUPFAM" id="SSF52218">
    <property type="entry name" value="Flavoproteins"/>
    <property type="match status" value="1"/>
</dbReference>
<dbReference type="PANTHER" id="PTHR30546">
    <property type="entry name" value="FLAVODOXIN-RELATED PROTEIN WRBA-RELATED"/>
    <property type="match status" value="1"/>
</dbReference>
<organism evidence="2 3">
    <name type="scientific">Acetohalobium arabaticum (strain ATCC 49924 / DSM 5501 / Z-7288)</name>
    <dbReference type="NCBI Taxonomy" id="574087"/>
    <lineage>
        <taxon>Bacteria</taxon>
        <taxon>Bacillati</taxon>
        <taxon>Bacillota</taxon>
        <taxon>Clostridia</taxon>
        <taxon>Halanaerobiales</taxon>
        <taxon>Halobacteroidaceae</taxon>
        <taxon>Acetohalobium</taxon>
    </lineage>
</organism>
<dbReference type="EMBL" id="CP002105">
    <property type="protein sequence ID" value="ADL12761.1"/>
    <property type="molecule type" value="Genomic_DNA"/>
</dbReference>
<feature type="domain" description="Flavodoxin-like" evidence="1">
    <location>
        <begin position="3"/>
        <end position="153"/>
    </location>
</feature>
<accession>D9QQH0</accession>
<dbReference type="PROSITE" id="PS00201">
    <property type="entry name" value="FLAVODOXIN"/>
    <property type="match status" value="1"/>
</dbReference>
<evidence type="ECO:0000259" key="1">
    <source>
        <dbReference type="PROSITE" id="PS50902"/>
    </source>
</evidence>
<dbReference type="KEGG" id="aar:Acear_1244"/>
<name>D9QQH0_ACEAZ</name>
<dbReference type="InterPro" id="IPR029039">
    <property type="entry name" value="Flavoprotein-like_sf"/>
</dbReference>
<protein>
    <submittedName>
        <fullName evidence="2">Flavodoxin/nitric oxide synthase</fullName>
    </submittedName>
</protein>
<dbReference type="PROSITE" id="PS50902">
    <property type="entry name" value="FLAVODOXIN_LIKE"/>
    <property type="match status" value="1"/>
</dbReference>
<dbReference type="Pfam" id="PF00258">
    <property type="entry name" value="Flavodoxin_1"/>
    <property type="match status" value="1"/>
</dbReference>
<reference evidence="2 3" key="1">
    <citation type="journal article" date="2010" name="Stand. Genomic Sci.">
        <title>Complete genome sequence of Acetohalobium arabaticum type strain (Z-7288).</title>
        <authorList>
            <person name="Sikorski J."/>
            <person name="Lapidus A."/>
            <person name="Chertkov O."/>
            <person name="Lucas S."/>
            <person name="Copeland A."/>
            <person name="Glavina Del Rio T."/>
            <person name="Nolan M."/>
            <person name="Tice H."/>
            <person name="Cheng J.F."/>
            <person name="Han C."/>
            <person name="Brambilla E."/>
            <person name="Pitluck S."/>
            <person name="Liolios K."/>
            <person name="Ivanova N."/>
            <person name="Mavromatis K."/>
            <person name="Mikhailova N."/>
            <person name="Pati A."/>
            <person name="Bruce D."/>
            <person name="Detter C."/>
            <person name="Tapia R."/>
            <person name="Goodwin L."/>
            <person name="Chen A."/>
            <person name="Palaniappan K."/>
            <person name="Land M."/>
            <person name="Hauser L."/>
            <person name="Chang Y.J."/>
            <person name="Jeffries C.D."/>
            <person name="Rohde M."/>
            <person name="Goker M."/>
            <person name="Spring S."/>
            <person name="Woyke T."/>
            <person name="Bristow J."/>
            <person name="Eisen J.A."/>
            <person name="Markowitz V."/>
            <person name="Hugenholtz P."/>
            <person name="Kyrpides N.C."/>
            <person name="Klenk H.P."/>
        </authorList>
    </citation>
    <scope>NUCLEOTIDE SEQUENCE [LARGE SCALE GENOMIC DNA]</scope>
    <source>
        <strain evidence="3">ATCC 49924 / DSM 5501 / Z-7288</strain>
    </source>
</reference>
<dbReference type="RefSeq" id="WP_013278207.1">
    <property type="nucleotide sequence ID" value="NC_014378.1"/>
</dbReference>
<dbReference type="Gene3D" id="3.40.50.360">
    <property type="match status" value="1"/>
</dbReference>
<dbReference type="InterPro" id="IPR008254">
    <property type="entry name" value="Flavodoxin/NO_synth"/>
</dbReference>
<gene>
    <name evidence="2" type="ordered locus">Acear_1244</name>
</gene>
<evidence type="ECO:0000313" key="2">
    <source>
        <dbReference type="EMBL" id="ADL12761.1"/>
    </source>
</evidence>
<sequence length="161" mass="17634">MKLAVLYHSETGNTERVAEIVAQGANEVDNVEAKTMGIEELDDEFVEEAEAVIFGTPTYLANFSWQTKKWFDTEMDYDLSGKLGAVFATENYLGGGADMALLTMIGHMLVRGMVIYSGGAAEGKPYTHYGAVCIQDGDEDQQERAEIFGERVASKALELFA</sequence>